<organism evidence="3 4">
    <name type="scientific">Paralvinella palmiformis</name>
    <dbReference type="NCBI Taxonomy" id="53620"/>
    <lineage>
        <taxon>Eukaryota</taxon>
        <taxon>Metazoa</taxon>
        <taxon>Spiralia</taxon>
        <taxon>Lophotrochozoa</taxon>
        <taxon>Annelida</taxon>
        <taxon>Polychaeta</taxon>
        <taxon>Sedentaria</taxon>
        <taxon>Canalipalpata</taxon>
        <taxon>Terebellida</taxon>
        <taxon>Terebelliformia</taxon>
        <taxon>Alvinellidae</taxon>
        <taxon>Paralvinella</taxon>
    </lineage>
</organism>
<dbReference type="EMBL" id="JAODUP010000605">
    <property type="protein sequence ID" value="KAK2146473.1"/>
    <property type="molecule type" value="Genomic_DNA"/>
</dbReference>
<dbReference type="AlphaFoldDB" id="A0AAD9J5G1"/>
<evidence type="ECO:0000256" key="1">
    <source>
        <dbReference type="PROSITE-ProRule" id="PRU00267"/>
    </source>
</evidence>
<proteinExistence type="predicted"/>
<dbReference type="PROSITE" id="PS50118">
    <property type="entry name" value="HMG_BOX_2"/>
    <property type="match status" value="1"/>
</dbReference>
<keyword evidence="1" id="KW-0539">Nucleus</keyword>
<dbReference type="Proteomes" id="UP001208570">
    <property type="component" value="Unassembled WGS sequence"/>
</dbReference>
<gene>
    <name evidence="3" type="ORF">LSH36_605g00012</name>
</gene>
<dbReference type="InterPro" id="IPR009071">
    <property type="entry name" value="HMG_box_dom"/>
</dbReference>
<keyword evidence="1" id="KW-0238">DNA-binding</keyword>
<feature type="domain" description="HMG box" evidence="2">
    <location>
        <begin position="1"/>
        <end position="62"/>
    </location>
</feature>
<evidence type="ECO:0000313" key="3">
    <source>
        <dbReference type="EMBL" id="KAK2146473.1"/>
    </source>
</evidence>
<evidence type="ECO:0000313" key="4">
    <source>
        <dbReference type="Proteomes" id="UP001208570"/>
    </source>
</evidence>
<keyword evidence="4" id="KW-1185">Reference proteome</keyword>
<dbReference type="GO" id="GO:0005634">
    <property type="term" value="C:nucleus"/>
    <property type="evidence" value="ECO:0007669"/>
    <property type="project" value="UniProtKB-UniRule"/>
</dbReference>
<dbReference type="GO" id="GO:0003677">
    <property type="term" value="F:DNA binding"/>
    <property type="evidence" value="ECO:0007669"/>
    <property type="project" value="UniProtKB-UniRule"/>
</dbReference>
<dbReference type="InterPro" id="IPR036910">
    <property type="entry name" value="HMG_box_dom_sf"/>
</dbReference>
<dbReference type="Pfam" id="PF00505">
    <property type="entry name" value="HMG_box"/>
    <property type="match status" value="1"/>
</dbReference>
<sequence length="62" mass="7308">MMFSCLNRREISEKNPGLHASQITKLLGHEWRQMSAEQQSPYRRKASHYVKEILAKTYATEQ</sequence>
<evidence type="ECO:0000259" key="2">
    <source>
        <dbReference type="PROSITE" id="PS50118"/>
    </source>
</evidence>
<accession>A0AAD9J5G1</accession>
<protein>
    <recommendedName>
        <fullName evidence="2">HMG box domain-containing protein</fullName>
    </recommendedName>
</protein>
<feature type="DNA-binding region" description="HMG box" evidence="1">
    <location>
        <begin position="1"/>
        <end position="62"/>
    </location>
</feature>
<reference evidence="3" key="1">
    <citation type="journal article" date="2023" name="Mol. Biol. Evol.">
        <title>Third-Generation Sequencing Reveals the Adaptive Role of the Epigenome in Three Deep-Sea Polychaetes.</title>
        <authorList>
            <person name="Perez M."/>
            <person name="Aroh O."/>
            <person name="Sun Y."/>
            <person name="Lan Y."/>
            <person name="Juniper S.K."/>
            <person name="Young C.R."/>
            <person name="Angers B."/>
            <person name="Qian P.Y."/>
        </authorList>
    </citation>
    <scope>NUCLEOTIDE SEQUENCE</scope>
    <source>
        <strain evidence="3">P08H-3</strain>
    </source>
</reference>
<name>A0AAD9J5G1_9ANNE</name>
<dbReference type="SUPFAM" id="SSF47095">
    <property type="entry name" value="HMG-box"/>
    <property type="match status" value="1"/>
</dbReference>
<dbReference type="Gene3D" id="1.10.30.10">
    <property type="entry name" value="High mobility group box domain"/>
    <property type="match status" value="1"/>
</dbReference>
<comment type="caution">
    <text evidence="3">The sequence shown here is derived from an EMBL/GenBank/DDBJ whole genome shotgun (WGS) entry which is preliminary data.</text>
</comment>